<dbReference type="PROSITE" id="PS51294">
    <property type="entry name" value="HTH_MYB"/>
    <property type="match status" value="1"/>
</dbReference>
<evidence type="ECO:0000259" key="5">
    <source>
        <dbReference type="PROSITE" id="PS50090"/>
    </source>
</evidence>
<keyword evidence="3" id="KW-0539">Nucleus</keyword>
<feature type="domain" description="HTH myb-type" evidence="6">
    <location>
        <begin position="114"/>
        <end position="163"/>
    </location>
</feature>
<comment type="subcellular location">
    <subcellularLocation>
        <location evidence="1">Nucleus</location>
    </subcellularLocation>
</comment>
<gene>
    <name evidence="7" type="ORF">M501DRAFT_942502</name>
</gene>
<dbReference type="EMBL" id="MU006111">
    <property type="protein sequence ID" value="KAF2835164.1"/>
    <property type="molecule type" value="Genomic_DNA"/>
</dbReference>
<dbReference type="InterPro" id="IPR009057">
    <property type="entry name" value="Homeodomain-like_sf"/>
</dbReference>
<accession>A0A9P4S2W8</accession>
<evidence type="ECO:0000256" key="2">
    <source>
        <dbReference type="ARBA" id="ARBA00023125"/>
    </source>
</evidence>
<dbReference type="PROSITE" id="PS50090">
    <property type="entry name" value="MYB_LIKE"/>
    <property type="match status" value="2"/>
</dbReference>
<dbReference type="GO" id="GO:0003700">
    <property type="term" value="F:DNA-binding transcription factor activity"/>
    <property type="evidence" value="ECO:0007669"/>
    <property type="project" value="TreeGrafter"/>
</dbReference>
<reference evidence="7" key="1">
    <citation type="journal article" date="2020" name="Stud. Mycol.">
        <title>101 Dothideomycetes genomes: a test case for predicting lifestyles and emergence of pathogens.</title>
        <authorList>
            <person name="Haridas S."/>
            <person name="Albert R."/>
            <person name="Binder M."/>
            <person name="Bloem J."/>
            <person name="Labutti K."/>
            <person name="Salamov A."/>
            <person name="Andreopoulos B."/>
            <person name="Baker S."/>
            <person name="Barry K."/>
            <person name="Bills G."/>
            <person name="Bluhm B."/>
            <person name="Cannon C."/>
            <person name="Castanera R."/>
            <person name="Culley D."/>
            <person name="Daum C."/>
            <person name="Ezra D."/>
            <person name="Gonzalez J."/>
            <person name="Henrissat B."/>
            <person name="Kuo A."/>
            <person name="Liang C."/>
            <person name="Lipzen A."/>
            <person name="Lutzoni F."/>
            <person name="Magnuson J."/>
            <person name="Mondo S."/>
            <person name="Nolan M."/>
            <person name="Ohm R."/>
            <person name="Pangilinan J."/>
            <person name="Park H.-J."/>
            <person name="Ramirez L."/>
            <person name="Alfaro M."/>
            <person name="Sun H."/>
            <person name="Tritt A."/>
            <person name="Yoshinaga Y."/>
            <person name="Zwiers L.-H."/>
            <person name="Turgeon B."/>
            <person name="Goodwin S."/>
            <person name="Spatafora J."/>
            <person name="Crous P."/>
            <person name="Grigoriev I."/>
        </authorList>
    </citation>
    <scope>NUCLEOTIDE SEQUENCE</scope>
    <source>
        <strain evidence="7">CBS 101060</strain>
    </source>
</reference>
<evidence type="ECO:0000313" key="8">
    <source>
        <dbReference type="Proteomes" id="UP000799429"/>
    </source>
</evidence>
<dbReference type="PANTHER" id="PTHR46380:SF2">
    <property type="entry name" value="CYCLIN-D-BINDING MYB-LIKE TRANSCRIPTION FACTOR 1"/>
    <property type="match status" value="1"/>
</dbReference>
<dbReference type="PANTHER" id="PTHR46380">
    <property type="entry name" value="CYCLIN-D-BINDING MYB-LIKE TRANSCRIPTION FACTOR 1"/>
    <property type="match status" value="1"/>
</dbReference>
<dbReference type="OrthoDB" id="39591at2759"/>
<dbReference type="Gene3D" id="1.10.10.60">
    <property type="entry name" value="Homeodomain-like"/>
    <property type="match status" value="2"/>
</dbReference>
<evidence type="ECO:0000256" key="3">
    <source>
        <dbReference type="ARBA" id="ARBA00023242"/>
    </source>
</evidence>
<dbReference type="GO" id="GO:0000976">
    <property type="term" value="F:transcription cis-regulatory region binding"/>
    <property type="evidence" value="ECO:0007669"/>
    <property type="project" value="TreeGrafter"/>
</dbReference>
<proteinExistence type="predicted"/>
<feature type="non-terminal residue" evidence="7">
    <location>
        <position position="230"/>
    </location>
</feature>
<keyword evidence="2" id="KW-0238">DNA-binding</keyword>
<dbReference type="SMART" id="SM00717">
    <property type="entry name" value="SANT"/>
    <property type="match status" value="2"/>
</dbReference>
<sequence length="230" mass="26718">MVSPLPSRRAKPSKSAKSTKSKTPKSGKESEPPVEIISGPFSKDELSIITSIIDTYRNEKGLTQQAVNNIIQDTQGARQDPALELWLVLFESLPHRNRQAIYKVCRRRFHNYSKRGKWTPEEDQELRDAYTMTPDKWKVIGKKLERMPEDCRDRWRNYIKCGTERKSDVWSEKEEIALHEAVENCLRKVREMENQEDAPPSETLVKAVSWSVVSDKLGNTRSRLQCMVKW</sequence>
<feature type="region of interest" description="Disordered" evidence="4">
    <location>
        <begin position="1"/>
        <end position="38"/>
    </location>
</feature>
<feature type="domain" description="Myb-like" evidence="5">
    <location>
        <begin position="110"/>
        <end position="159"/>
    </location>
</feature>
<dbReference type="InterPro" id="IPR017930">
    <property type="entry name" value="Myb_dom"/>
</dbReference>
<dbReference type="SUPFAM" id="SSF46689">
    <property type="entry name" value="Homeodomain-like"/>
    <property type="match status" value="1"/>
</dbReference>
<organism evidence="7 8">
    <name type="scientific">Patellaria atrata CBS 101060</name>
    <dbReference type="NCBI Taxonomy" id="1346257"/>
    <lineage>
        <taxon>Eukaryota</taxon>
        <taxon>Fungi</taxon>
        <taxon>Dikarya</taxon>
        <taxon>Ascomycota</taxon>
        <taxon>Pezizomycotina</taxon>
        <taxon>Dothideomycetes</taxon>
        <taxon>Dothideomycetes incertae sedis</taxon>
        <taxon>Patellariales</taxon>
        <taxon>Patellariaceae</taxon>
        <taxon>Patellaria</taxon>
    </lineage>
</organism>
<dbReference type="AlphaFoldDB" id="A0A9P4S2W8"/>
<evidence type="ECO:0000256" key="1">
    <source>
        <dbReference type="ARBA" id="ARBA00004123"/>
    </source>
</evidence>
<evidence type="ECO:0000259" key="6">
    <source>
        <dbReference type="PROSITE" id="PS51294"/>
    </source>
</evidence>
<evidence type="ECO:0000313" key="7">
    <source>
        <dbReference type="EMBL" id="KAF2835164.1"/>
    </source>
</evidence>
<dbReference type="InterPro" id="IPR001005">
    <property type="entry name" value="SANT/Myb"/>
</dbReference>
<name>A0A9P4S2W8_9PEZI</name>
<dbReference type="CDD" id="cd00167">
    <property type="entry name" value="SANT"/>
    <property type="match status" value="1"/>
</dbReference>
<dbReference type="GO" id="GO:0005634">
    <property type="term" value="C:nucleus"/>
    <property type="evidence" value="ECO:0007669"/>
    <property type="project" value="UniProtKB-SubCell"/>
</dbReference>
<comment type="caution">
    <text evidence="7">The sequence shown here is derived from an EMBL/GenBank/DDBJ whole genome shotgun (WGS) entry which is preliminary data.</text>
</comment>
<keyword evidence="8" id="KW-1185">Reference proteome</keyword>
<dbReference type="Pfam" id="PF00249">
    <property type="entry name" value="Myb_DNA-binding"/>
    <property type="match status" value="1"/>
</dbReference>
<feature type="domain" description="Myb-like" evidence="5">
    <location>
        <begin position="162"/>
        <end position="230"/>
    </location>
</feature>
<evidence type="ECO:0000256" key="4">
    <source>
        <dbReference type="SAM" id="MobiDB-lite"/>
    </source>
</evidence>
<feature type="compositionally biased region" description="Basic residues" evidence="4">
    <location>
        <begin position="8"/>
        <end position="25"/>
    </location>
</feature>
<protein>
    <submittedName>
        <fullName evidence="7">Uncharacterized protein</fullName>
    </submittedName>
</protein>
<dbReference type="Proteomes" id="UP000799429">
    <property type="component" value="Unassembled WGS sequence"/>
</dbReference>
<dbReference type="InterPro" id="IPR051651">
    <property type="entry name" value="DMTF1_DNA-bind_reg"/>
</dbReference>